<dbReference type="SUPFAM" id="SSF46785">
    <property type="entry name" value="Winged helix' DNA-binding domain"/>
    <property type="match status" value="1"/>
</dbReference>
<accession>A0A2I0UVH3</accession>
<dbReference type="EMBL" id="PDFK01000009">
    <property type="protein sequence ID" value="PKU50074.1"/>
    <property type="molecule type" value="Genomic_DNA"/>
</dbReference>
<comment type="caution">
    <text evidence="1">The sequence shown here is derived from an EMBL/GenBank/DDBJ whole genome shotgun (WGS) entry which is preliminary data.</text>
</comment>
<dbReference type="Proteomes" id="UP000234956">
    <property type="component" value="Unassembled WGS sequence"/>
</dbReference>
<evidence type="ECO:0008006" key="3">
    <source>
        <dbReference type="Google" id="ProtNLM"/>
    </source>
</evidence>
<organism evidence="1 2">
    <name type="scientific">Lysinibacillus fusiformis</name>
    <dbReference type="NCBI Taxonomy" id="28031"/>
    <lineage>
        <taxon>Bacteria</taxon>
        <taxon>Bacillati</taxon>
        <taxon>Bacillota</taxon>
        <taxon>Bacilli</taxon>
        <taxon>Bacillales</taxon>
        <taxon>Bacillaceae</taxon>
        <taxon>Lysinibacillus</taxon>
    </lineage>
</organism>
<proteinExistence type="predicted"/>
<dbReference type="AlphaFoldDB" id="A0A2I0UVH3"/>
<evidence type="ECO:0000313" key="1">
    <source>
        <dbReference type="EMBL" id="PKU50074.1"/>
    </source>
</evidence>
<sequence length="413" mass="46525">MSTKIAIICSKAFMNRIISIAQNIADVQLEFYLYNHPSEAPTLMKQIKPCDALLLGGTLPYLHAQSLLSEIPIPWNYIKQDETAISTTLLSLVAKHSVAIDRISIDVMNPAFVDNVLTEIEYTGPKPHVQHISITEPTEHILQRHITLWNAKSIEFIITSIHSVFDELQALHIPAMRMLDTTNSILQCLEETKSKSLLTKSEAFKAVVGLLEIQGDSSIESTILNQIAKATFSTYKQIAAHTFELYTTAGHLQNALEKDSLEELIQQIEQPFKLAFGYGYSILEATQNAQQALTFTKPFEIFILDEHKNLLGPFPNSEGKVSLKTDDPYVLQMAKLTSLSPLNISKLINFSHDRQSAQFTSQNLAEYLQVTRRTTERIIKKLVDNGYANVVGEEMTHQQGRPRTIYELNFATY</sequence>
<dbReference type="RefSeq" id="WP_058844789.1">
    <property type="nucleotide sequence ID" value="NZ_PDFK01000009.1"/>
</dbReference>
<gene>
    <name evidence="1" type="ORF">CRI88_19760</name>
</gene>
<dbReference type="Gene3D" id="1.10.10.10">
    <property type="entry name" value="Winged helix-like DNA-binding domain superfamily/Winged helix DNA-binding domain"/>
    <property type="match status" value="1"/>
</dbReference>
<protein>
    <recommendedName>
        <fullName evidence="3">Helix-turn-helix type 11 domain-containing protein</fullName>
    </recommendedName>
</protein>
<dbReference type="InterPro" id="IPR036390">
    <property type="entry name" value="WH_DNA-bd_sf"/>
</dbReference>
<evidence type="ECO:0000313" key="2">
    <source>
        <dbReference type="Proteomes" id="UP000234956"/>
    </source>
</evidence>
<reference evidence="1 2" key="1">
    <citation type="submission" date="2017-10" db="EMBL/GenBank/DDBJ databases">
        <title>Draft genome of Lysinibacillus fusiformis strain Juneja, a laboratory-derived pathogen of Drosophila melanogaster.</title>
        <authorList>
            <person name="Smith B.R."/>
            <person name="Unckless R.L."/>
        </authorList>
    </citation>
    <scope>NUCLEOTIDE SEQUENCE [LARGE SCALE GENOMIC DNA]</scope>
    <source>
        <strain evidence="1 2">Juneja</strain>
    </source>
</reference>
<name>A0A2I0UVH3_9BACI</name>
<dbReference type="InterPro" id="IPR036388">
    <property type="entry name" value="WH-like_DNA-bd_sf"/>
</dbReference>